<reference evidence="2" key="1">
    <citation type="submission" date="2025-08" db="UniProtKB">
        <authorList>
            <consortium name="RefSeq"/>
        </authorList>
    </citation>
    <scope>IDENTIFICATION</scope>
    <source>
        <tissue evidence="2">Leaves</tissue>
    </source>
</reference>
<dbReference type="GeneID" id="140008690"/>
<dbReference type="PANTHER" id="PTHR33116">
    <property type="entry name" value="REVERSE TRANSCRIPTASE ZINC-BINDING DOMAIN-CONTAINING PROTEIN-RELATED-RELATED"/>
    <property type="match status" value="1"/>
</dbReference>
<gene>
    <name evidence="2" type="primary">LOC140008690</name>
</gene>
<organism evidence="1 2">
    <name type="scientific">Coffea arabica</name>
    <name type="common">Arabian coffee</name>
    <dbReference type="NCBI Taxonomy" id="13443"/>
    <lineage>
        <taxon>Eukaryota</taxon>
        <taxon>Viridiplantae</taxon>
        <taxon>Streptophyta</taxon>
        <taxon>Embryophyta</taxon>
        <taxon>Tracheophyta</taxon>
        <taxon>Spermatophyta</taxon>
        <taxon>Magnoliopsida</taxon>
        <taxon>eudicotyledons</taxon>
        <taxon>Gunneridae</taxon>
        <taxon>Pentapetalae</taxon>
        <taxon>asterids</taxon>
        <taxon>lamiids</taxon>
        <taxon>Gentianales</taxon>
        <taxon>Rubiaceae</taxon>
        <taxon>Ixoroideae</taxon>
        <taxon>Gardenieae complex</taxon>
        <taxon>Bertiereae - Coffeeae clade</taxon>
        <taxon>Coffeeae</taxon>
        <taxon>Coffea</taxon>
    </lineage>
</organism>
<dbReference type="PANTHER" id="PTHR33116:SF86">
    <property type="entry name" value="REVERSE TRANSCRIPTASE DOMAIN-CONTAINING PROTEIN"/>
    <property type="match status" value="1"/>
</dbReference>
<name>A0ABM4UQT3_COFAR</name>
<evidence type="ECO:0000313" key="2">
    <source>
        <dbReference type="RefSeq" id="XP_071909643.1"/>
    </source>
</evidence>
<sequence>MGRIVLAKHVLSALSQCTFAMFRIPRTIAQAIDKYMVGFIWTGDVEGHGIHWKAWSILSVSEFKGGLGMRSTKEINRALVAKSALRIISQPETLFSRFFLYKYCRKASFLCVHVQLMPFGDGKVLWGRDLLKLGLKWRLINEAKIKLEDNWIPECQNPLRGIYDLPQLLNMRIADFIDVTTQWRELLIKVFFPIMVARNILTIYVPQCGGEDHMI</sequence>
<accession>A0ABM4UQT3</accession>
<dbReference type="RefSeq" id="XP_071909643.1">
    <property type="nucleotide sequence ID" value="XM_072053542.1"/>
</dbReference>
<keyword evidence="1" id="KW-1185">Reference proteome</keyword>
<proteinExistence type="predicted"/>
<evidence type="ECO:0000313" key="1">
    <source>
        <dbReference type="Proteomes" id="UP001652660"/>
    </source>
</evidence>
<dbReference type="Proteomes" id="UP001652660">
    <property type="component" value="Chromosome 6c"/>
</dbReference>
<protein>
    <submittedName>
        <fullName evidence="2">Uncharacterized mitochondrial protein AtMg00310-like</fullName>
    </submittedName>
</protein>